<evidence type="ECO:0000256" key="1">
    <source>
        <dbReference type="ARBA" id="ARBA00022553"/>
    </source>
</evidence>
<dbReference type="OrthoDB" id="60033at2759"/>
<dbReference type="SMART" id="SM00448">
    <property type="entry name" value="REC"/>
    <property type="match status" value="1"/>
</dbReference>
<dbReference type="InterPro" id="IPR001789">
    <property type="entry name" value="Sig_transdc_resp-reg_receiver"/>
</dbReference>
<organism evidence="5 6">
    <name type="scientific">Microthyrium microscopicum</name>
    <dbReference type="NCBI Taxonomy" id="703497"/>
    <lineage>
        <taxon>Eukaryota</taxon>
        <taxon>Fungi</taxon>
        <taxon>Dikarya</taxon>
        <taxon>Ascomycota</taxon>
        <taxon>Pezizomycotina</taxon>
        <taxon>Dothideomycetes</taxon>
        <taxon>Dothideomycetes incertae sedis</taxon>
        <taxon>Microthyriales</taxon>
        <taxon>Microthyriaceae</taxon>
        <taxon>Microthyrium</taxon>
    </lineage>
</organism>
<accession>A0A6A6UH23</accession>
<keyword evidence="1 3" id="KW-0597">Phosphoprotein</keyword>
<dbReference type="PROSITE" id="PS50110">
    <property type="entry name" value="RESPONSE_REGULATORY"/>
    <property type="match status" value="1"/>
</dbReference>
<proteinExistence type="predicted"/>
<feature type="domain" description="Response regulatory" evidence="4">
    <location>
        <begin position="71"/>
        <end position="242"/>
    </location>
</feature>
<keyword evidence="6" id="KW-1185">Reference proteome</keyword>
<dbReference type="Proteomes" id="UP000799302">
    <property type="component" value="Unassembled WGS sequence"/>
</dbReference>
<dbReference type="GO" id="GO:0000160">
    <property type="term" value="P:phosphorelay signal transduction system"/>
    <property type="evidence" value="ECO:0007669"/>
    <property type="project" value="UniProtKB-KW"/>
</dbReference>
<feature type="modified residue" description="4-aspartylphosphate" evidence="3">
    <location>
        <position position="164"/>
    </location>
</feature>
<dbReference type="EMBL" id="MU004232">
    <property type="protein sequence ID" value="KAF2671575.1"/>
    <property type="molecule type" value="Genomic_DNA"/>
</dbReference>
<reference evidence="5" key="1">
    <citation type="journal article" date="2020" name="Stud. Mycol.">
        <title>101 Dothideomycetes genomes: a test case for predicting lifestyles and emergence of pathogens.</title>
        <authorList>
            <person name="Haridas S."/>
            <person name="Albert R."/>
            <person name="Binder M."/>
            <person name="Bloem J."/>
            <person name="Labutti K."/>
            <person name="Salamov A."/>
            <person name="Andreopoulos B."/>
            <person name="Baker S."/>
            <person name="Barry K."/>
            <person name="Bills G."/>
            <person name="Bluhm B."/>
            <person name="Cannon C."/>
            <person name="Castanera R."/>
            <person name="Culley D."/>
            <person name="Daum C."/>
            <person name="Ezra D."/>
            <person name="Gonzalez J."/>
            <person name="Henrissat B."/>
            <person name="Kuo A."/>
            <person name="Liang C."/>
            <person name="Lipzen A."/>
            <person name="Lutzoni F."/>
            <person name="Magnuson J."/>
            <person name="Mondo S."/>
            <person name="Nolan M."/>
            <person name="Ohm R."/>
            <person name="Pangilinan J."/>
            <person name="Park H.-J."/>
            <person name="Ramirez L."/>
            <person name="Alfaro M."/>
            <person name="Sun H."/>
            <person name="Tritt A."/>
            <person name="Yoshinaga Y."/>
            <person name="Zwiers L.-H."/>
            <person name="Turgeon B."/>
            <person name="Goodwin S."/>
            <person name="Spatafora J."/>
            <person name="Crous P."/>
            <person name="Grigoriev I."/>
        </authorList>
    </citation>
    <scope>NUCLEOTIDE SEQUENCE</scope>
    <source>
        <strain evidence="5">CBS 115976</strain>
    </source>
</reference>
<dbReference type="PANTHER" id="PTHR45339:SF1">
    <property type="entry name" value="HYBRID SIGNAL TRANSDUCTION HISTIDINE KINASE J"/>
    <property type="match status" value="1"/>
</dbReference>
<protein>
    <submittedName>
        <fullName evidence="5">CheY-like protein</fullName>
    </submittedName>
</protein>
<sequence length="246" mass="27725">MTKSITKSKAIDPELRFPIDLARRHSINIYASHEQQYHRSFTLTPVQEETPRKPPPKKASAKLKKKDLNIHVLVVDDNSTNQLVLSRTLALLGARVSIAHDGQDAISQLRAVNPVCRFSCCRPTEKKYSGTRPPTYKRHNSVVFPLHNIIEPSISEQFDLVLMDKDMPVMNGIEAITRIRELEKAGRLPYQGKSKLDCLPIIGHTADYSDDAIDQFTAAGADDVMKKPFKSANLEQRVRMALNLEL</sequence>
<evidence type="ECO:0000259" key="4">
    <source>
        <dbReference type="PROSITE" id="PS50110"/>
    </source>
</evidence>
<evidence type="ECO:0000313" key="6">
    <source>
        <dbReference type="Proteomes" id="UP000799302"/>
    </source>
</evidence>
<evidence type="ECO:0000256" key="3">
    <source>
        <dbReference type="PROSITE-ProRule" id="PRU00169"/>
    </source>
</evidence>
<name>A0A6A6UH23_9PEZI</name>
<dbReference type="Gene3D" id="3.40.50.2300">
    <property type="match status" value="1"/>
</dbReference>
<dbReference type="SUPFAM" id="SSF52172">
    <property type="entry name" value="CheY-like"/>
    <property type="match status" value="1"/>
</dbReference>
<evidence type="ECO:0000313" key="5">
    <source>
        <dbReference type="EMBL" id="KAF2671575.1"/>
    </source>
</evidence>
<keyword evidence="2" id="KW-0902">Two-component regulatory system</keyword>
<dbReference type="AlphaFoldDB" id="A0A6A6UH23"/>
<dbReference type="Pfam" id="PF00072">
    <property type="entry name" value="Response_reg"/>
    <property type="match status" value="1"/>
</dbReference>
<dbReference type="CDD" id="cd17546">
    <property type="entry name" value="REC_hyHK_CKI1_RcsC-like"/>
    <property type="match status" value="1"/>
</dbReference>
<dbReference type="PANTHER" id="PTHR45339">
    <property type="entry name" value="HYBRID SIGNAL TRANSDUCTION HISTIDINE KINASE J"/>
    <property type="match status" value="1"/>
</dbReference>
<dbReference type="InterPro" id="IPR011006">
    <property type="entry name" value="CheY-like_superfamily"/>
</dbReference>
<evidence type="ECO:0000256" key="2">
    <source>
        <dbReference type="ARBA" id="ARBA00023012"/>
    </source>
</evidence>
<gene>
    <name evidence="5" type="ORF">BT63DRAFT_467661</name>
</gene>